<keyword evidence="6" id="KW-1185">Reference proteome</keyword>
<dbReference type="PANTHER" id="PTHR43649:SF34">
    <property type="entry name" value="ABC TRANSPORTER PERIPLASMIC-BINDING PROTEIN YCJN-RELATED"/>
    <property type="match status" value="1"/>
</dbReference>
<organism evidence="5 6">
    <name type="scientific">Halomonas organivorans</name>
    <dbReference type="NCBI Taxonomy" id="257772"/>
    <lineage>
        <taxon>Bacteria</taxon>
        <taxon>Pseudomonadati</taxon>
        <taxon>Pseudomonadota</taxon>
        <taxon>Gammaproteobacteria</taxon>
        <taxon>Oceanospirillales</taxon>
        <taxon>Halomonadaceae</taxon>
        <taxon>Halomonas</taxon>
    </lineage>
</organism>
<dbReference type="GO" id="GO:0042597">
    <property type="term" value="C:periplasmic space"/>
    <property type="evidence" value="ECO:0007669"/>
    <property type="project" value="UniProtKB-SubCell"/>
</dbReference>
<dbReference type="SUPFAM" id="SSF53850">
    <property type="entry name" value="Periplasmic binding protein-like II"/>
    <property type="match status" value="1"/>
</dbReference>
<dbReference type="InterPro" id="IPR006059">
    <property type="entry name" value="SBP"/>
</dbReference>
<reference evidence="5 6" key="1">
    <citation type="submission" date="2020-08" db="EMBL/GenBank/DDBJ databases">
        <title>Genomic Encyclopedia of Type Strains, Phase III (KMG-III): the genomes of soil and plant-associated and newly described type strains.</title>
        <authorList>
            <person name="Whitman W."/>
        </authorList>
    </citation>
    <scope>NUCLEOTIDE SEQUENCE [LARGE SCALE GENOMIC DNA]</scope>
    <source>
        <strain evidence="5 6">CECT 5995</strain>
    </source>
</reference>
<evidence type="ECO:0000313" key="6">
    <source>
        <dbReference type="Proteomes" id="UP000525987"/>
    </source>
</evidence>
<keyword evidence="3" id="KW-0813">Transport</keyword>
<dbReference type="CDD" id="cd14750">
    <property type="entry name" value="PBP2_TMBP"/>
    <property type="match status" value="1"/>
</dbReference>
<dbReference type="AlphaFoldDB" id="A0A7W5G6D5"/>
<dbReference type="EMBL" id="JACHXM010000013">
    <property type="protein sequence ID" value="MBB3141812.1"/>
    <property type="molecule type" value="Genomic_DNA"/>
</dbReference>
<dbReference type="Proteomes" id="UP000525987">
    <property type="component" value="Unassembled WGS sequence"/>
</dbReference>
<gene>
    <name evidence="5" type="ORF">FHR96_002693</name>
</gene>
<evidence type="ECO:0000256" key="1">
    <source>
        <dbReference type="ARBA" id="ARBA00004418"/>
    </source>
</evidence>
<comment type="caution">
    <text evidence="5">The sequence shown here is derived from an EMBL/GenBank/DDBJ whole genome shotgun (WGS) entry which is preliminary data.</text>
</comment>
<evidence type="ECO:0000256" key="3">
    <source>
        <dbReference type="ARBA" id="ARBA00022448"/>
    </source>
</evidence>
<dbReference type="InterPro" id="IPR050490">
    <property type="entry name" value="Bact_solute-bd_prot1"/>
</dbReference>
<comment type="similarity">
    <text evidence="2">Belongs to the bacterial solute-binding protein 1 family.</text>
</comment>
<name>A0A7W5G6D5_9GAMM</name>
<evidence type="ECO:0000256" key="2">
    <source>
        <dbReference type="ARBA" id="ARBA00008520"/>
    </source>
</evidence>
<dbReference type="RefSeq" id="WP_246392939.1">
    <property type="nucleotide sequence ID" value="NZ_JACHXM010000013.1"/>
</dbReference>
<accession>A0A7W5G6D5</accession>
<keyword evidence="4" id="KW-0732">Signal</keyword>
<dbReference type="PANTHER" id="PTHR43649">
    <property type="entry name" value="ARABINOSE-BINDING PROTEIN-RELATED"/>
    <property type="match status" value="1"/>
</dbReference>
<evidence type="ECO:0000256" key="4">
    <source>
        <dbReference type="ARBA" id="ARBA00022729"/>
    </source>
</evidence>
<comment type="subcellular location">
    <subcellularLocation>
        <location evidence="1">Periplasm</location>
    </subcellularLocation>
</comment>
<dbReference type="Gene3D" id="3.40.190.10">
    <property type="entry name" value="Periplasmic binding protein-like II"/>
    <property type="match status" value="2"/>
</dbReference>
<evidence type="ECO:0000313" key="5">
    <source>
        <dbReference type="EMBL" id="MBB3141812.1"/>
    </source>
</evidence>
<protein>
    <submittedName>
        <fullName evidence="5">Trehalose/maltose transport system substrate-binding protein</fullName>
    </submittedName>
</protein>
<dbReference type="Pfam" id="PF01547">
    <property type="entry name" value="SBP_bac_1"/>
    <property type="match status" value="1"/>
</dbReference>
<proteinExistence type="inferred from homology"/>
<sequence length="434" mass="46843">MPHLLPSPSRPMLPLLKGGVGTLLLGGAILAIPQAQATEISIACGAGDASDYCPELARQWAEQTGNSVKVISTPNDTTEKLSLFQQLLSSRSSDIDVMMVDIVWPGLLDDHLLDLSEYLPEGATDDYFPALIDNNTIDGRLVAMPWYTDAGLLYYRKDLLEKYGYPAPETWQELTETASAVQAAEREAGNDDFWGFTFQGRAYEGLTCNALEWVASYGGGTLVDEEGEVTIDNPRAAAALDLAASWIGNIAPKGALNHTEEETRGIFQSGNALFLRNWPYVWSLSQEDGSEVVGKVGMAPLPHGPEGESKATLGGWNFAASRYSEHPELAADLVAYLTAAPQQKAHAVKMGRNPTIESLYQDEAVLASNPAMGDLYETLRHGVARPASVTGDAYARVSNAFFNIAHLVLAGDVAADQAVAQLSDELERIGRRGW</sequence>